<dbReference type="InterPro" id="IPR040079">
    <property type="entry name" value="Glutathione_S-Trfase"/>
</dbReference>
<dbReference type="PANTHER" id="PTHR43968:SF6">
    <property type="entry name" value="GLUTATHIONE S-TRANSFERASE OMEGA"/>
    <property type="match status" value="1"/>
</dbReference>
<feature type="domain" description="GST N-terminal" evidence="1">
    <location>
        <begin position="24"/>
        <end position="115"/>
    </location>
</feature>
<dbReference type="Proteomes" id="UP000250043">
    <property type="component" value="Unassembled WGS sequence"/>
</dbReference>
<dbReference type="SUPFAM" id="SSF52833">
    <property type="entry name" value="Thioredoxin-like"/>
    <property type="match status" value="1"/>
</dbReference>
<dbReference type="CDD" id="cd00570">
    <property type="entry name" value="GST_N_family"/>
    <property type="match status" value="1"/>
</dbReference>
<dbReference type="Gene3D" id="3.40.30.10">
    <property type="entry name" value="Glutaredoxin"/>
    <property type="match status" value="1"/>
</dbReference>
<dbReference type="Pfam" id="PF13417">
    <property type="entry name" value="GST_N_3"/>
    <property type="match status" value="1"/>
</dbReference>
<proteinExistence type="predicted"/>
<dbReference type="SFLD" id="SFLDG00358">
    <property type="entry name" value="Main_(cytGST)"/>
    <property type="match status" value="1"/>
</dbReference>
<dbReference type="Gene3D" id="1.20.1050.10">
    <property type="match status" value="1"/>
</dbReference>
<evidence type="ECO:0000259" key="1">
    <source>
        <dbReference type="PROSITE" id="PS50404"/>
    </source>
</evidence>
<dbReference type="InterPro" id="IPR036249">
    <property type="entry name" value="Thioredoxin-like_sf"/>
</dbReference>
<evidence type="ECO:0000313" key="2">
    <source>
        <dbReference type="EMBL" id="OCH87043.1"/>
    </source>
</evidence>
<name>A0A8E2DLM9_9APHY</name>
<protein>
    <submittedName>
        <fullName evidence="2">Glutathione S-transferase</fullName>
    </submittedName>
</protein>
<dbReference type="InterPro" id="IPR050983">
    <property type="entry name" value="GST_Omega/HSP26"/>
</dbReference>
<dbReference type="AlphaFoldDB" id="A0A8E2DLM9"/>
<dbReference type="PROSITE" id="PS50404">
    <property type="entry name" value="GST_NTER"/>
    <property type="match status" value="1"/>
</dbReference>
<gene>
    <name evidence="2" type="ORF">OBBRIDRAFT_782237</name>
</gene>
<dbReference type="SFLD" id="SFLDS00019">
    <property type="entry name" value="Glutathione_Transferase_(cytos"/>
    <property type="match status" value="1"/>
</dbReference>
<dbReference type="InterPro" id="IPR004045">
    <property type="entry name" value="Glutathione_S-Trfase_N"/>
</dbReference>
<organism evidence="2 3">
    <name type="scientific">Obba rivulosa</name>
    <dbReference type="NCBI Taxonomy" id="1052685"/>
    <lineage>
        <taxon>Eukaryota</taxon>
        <taxon>Fungi</taxon>
        <taxon>Dikarya</taxon>
        <taxon>Basidiomycota</taxon>
        <taxon>Agaricomycotina</taxon>
        <taxon>Agaricomycetes</taxon>
        <taxon>Polyporales</taxon>
        <taxon>Gelatoporiaceae</taxon>
        <taxon>Obba</taxon>
    </lineage>
</organism>
<dbReference type="InterPro" id="IPR036282">
    <property type="entry name" value="Glutathione-S-Trfase_C_sf"/>
</dbReference>
<dbReference type="PANTHER" id="PTHR43968">
    <property type="match status" value="1"/>
</dbReference>
<dbReference type="GO" id="GO:0005737">
    <property type="term" value="C:cytoplasm"/>
    <property type="evidence" value="ECO:0007669"/>
    <property type="project" value="TreeGrafter"/>
</dbReference>
<keyword evidence="3" id="KW-1185">Reference proteome</keyword>
<dbReference type="SUPFAM" id="SSF47616">
    <property type="entry name" value="GST C-terminal domain-like"/>
    <property type="match status" value="1"/>
</dbReference>
<accession>A0A8E2DLM9</accession>
<dbReference type="OrthoDB" id="202840at2759"/>
<keyword evidence="2" id="KW-0808">Transferase</keyword>
<evidence type="ECO:0000313" key="3">
    <source>
        <dbReference type="Proteomes" id="UP000250043"/>
    </source>
</evidence>
<reference evidence="2 3" key="1">
    <citation type="submission" date="2016-07" db="EMBL/GenBank/DDBJ databases">
        <title>Draft genome of the white-rot fungus Obba rivulosa 3A-2.</title>
        <authorList>
            <consortium name="DOE Joint Genome Institute"/>
            <person name="Miettinen O."/>
            <person name="Riley R."/>
            <person name="Acob R."/>
            <person name="Barry K."/>
            <person name="Cullen D."/>
            <person name="De Vries R."/>
            <person name="Hainaut M."/>
            <person name="Hatakka A."/>
            <person name="Henrissat B."/>
            <person name="Hilden K."/>
            <person name="Kuo R."/>
            <person name="Labutti K."/>
            <person name="Lipzen A."/>
            <person name="Makela M.R."/>
            <person name="Sandor L."/>
            <person name="Spatafora J.W."/>
            <person name="Grigoriev I.V."/>
            <person name="Hibbett D.S."/>
        </authorList>
    </citation>
    <scope>NUCLEOTIDE SEQUENCE [LARGE SCALE GENOMIC DNA]</scope>
    <source>
        <strain evidence="2 3">3A-2</strain>
    </source>
</reference>
<sequence length="262" mass="29551">MRSKRGVRCSSSRPLEAETSGMPEQITLYAAYISPFAQAVDLALLQAQAKYTRYEIDLKNKPDWYLAQVNPVGKVPTIAYGGPIVLPEQPSPESVKLRESRVILEFIADLFPEAHLLPKDPILRAKARFFLDFVHTKFIPPWVGHFRLGHPAEPFFAALEELQALLPSSGFAVGEWSIADAAAAPVLARMEVFLELNHPLSGWSGDEARRVLDTLKTSRFARINQYLNDLMEQPSFKATFDKTKVMVGLKPWFDHLYLRGQK</sequence>
<dbReference type="GO" id="GO:0016740">
    <property type="term" value="F:transferase activity"/>
    <property type="evidence" value="ECO:0007669"/>
    <property type="project" value="UniProtKB-KW"/>
</dbReference>
<dbReference type="EMBL" id="KV722501">
    <property type="protein sequence ID" value="OCH87043.1"/>
    <property type="molecule type" value="Genomic_DNA"/>
</dbReference>